<dbReference type="Pfam" id="PF25273">
    <property type="entry name" value="DUF7869"/>
    <property type="match status" value="1"/>
</dbReference>
<dbReference type="InterPro" id="IPR057191">
    <property type="entry name" value="DUF7869"/>
</dbReference>
<sequence>MENTVNDSSITEVSSFEVSYNFQNSETLDVTEHECSIEERSVFVQSSEQTLANSVGSFNGRNFQESDLETSSICENSTEELSLIQDNVERRHIHIPSPIAERFPAVYDFIDDEPPPPVRAPVLCEEDLFERNSDSNSTDNLSIISSTLPTSGSSTQSEPFGHLEYEHPNFKTSTPVSKGRRDKTNTTSMIMKKAGSLALKKATKKCGCERMCTSKKFYERKVIKKLRTLYWTLDTEEREQWFSGKFEDFQPSSESTCNQRFTFRINGNVVCQQAWLQGHGITKSSFYRYRTKWQNSNLTRNSKAGQSFSEQKQAAIHWLGEYIAQRGERPPHQQEVWLPFGMRKKEIYIAYRNEQIMDFNNFMSTTSFYAIWRKFYSHVKIRSDLASTIPMKTHVTGAINHGTHQKFVFTDIYQYKHDSNLTLNILMKLLWEASKGRPLPPVLYLQADNCFRENKNRFILSFLELLVHRRVFYEIQLSFLYVGHTHEDIDQMFSVFSDRLRHTDATTVPELHQNLYNAQELHGCYNVSGWLDPCIAGVKSHSKSNIFRYRYDEANRSVNVYYRKNSEQPWKTLRRGFFKVRPNGLPLLPNSNPPVLMASFHLLDMDVLKKGNSIWSTYLTQEARLWWTNKLSFIQNMQSNKYQLTQYSRKGCIWRLNSLTDI</sequence>
<reference evidence="3" key="1">
    <citation type="submission" date="2018-11" db="EMBL/GenBank/DDBJ databases">
        <authorList>
            <person name="Alioto T."/>
            <person name="Alioto T."/>
        </authorList>
    </citation>
    <scope>NUCLEOTIDE SEQUENCE</scope>
</reference>
<accession>A0A8B6GZ90</accession>
<evidence type="ECO:0000313" key="4">
    <source>
        <dbReference type="Proteomes" id="UP000596742"/>
    </source>
</evidence>
<dbReference type="Proteomes" id="UP000596742">
    <property type="component" value="Unassembled WGS sequence"/>
</dbReference>
<dbReference type="AlphaFoldDB" id="A0A8B6GZ90"/>
<dbReference type="PANTHER" id="PTHR33153">
    <property type="entry name" value="MYND-TYPE DOMAIN-CONTAINING PROTEIN"/>
    <property type="match status" value="1"/>
</dbReference>
<evidence type="ECO:0000256" key="1">
    <source>
        <dbReference type="SAM" id="MobiDB-lite"/>
    </source>
</evidence>
<dbReference type="EMBL" id="UYJE01009272">
    <property type="protein sequence ID" value="VDI71848.1"/>
    <property type="molecule type" value="Genomic_DNA"/>
</dbReference>
<evidence type="ECO:0000259" key="2">
    <source>
        <dbReference type="Pfam" id="PF25273"/>
    </source>
</evidence>
<evidence type="ECO:0000313" key="3">
    <source>
        <dbReference type="EMBL" id="VDI71848.1"/>
    </source>
</evidence>
<name>A0A8B6GZ90_MYTGA</name>
<keyword evidence="4" id="KW-1185">Reference proteome</keyword>
<feature type="compositionally biased region" description="Polar residues" evidence="1">
    <location>
        <begin position="146"/>
        <end position="158"/>
    </location>
</feature>
<comment type="caution">
    <text evidence="3">The sequence shown here is derived from an EMBL/GenBank/DDBJ whole genome shotgun (WGS) entry which is preliminary data.</text>
</comment>
<dbReference type="OrthoDB" id="6173989at2759"/>
<dbReference type="PANTHER" id="PTHR33153:SF3">
    <property type="entry name" value="TRAFFICKING PROTEIN PARTICLE COMPLEX SUBUNIT 11 DOMAIN-CONTAINING PROTEIN"/>
    <property type="match status" value="1"/>
</dbReference>
<feature type="domain" description="DUF7869" evidence="2">
    <location>
        <begin position="385"/>
        <end position="566"/>
    </location>
</feature>
<gene>
    <name evidence="3" type="ORF">MGAL_10B066381</name>
</gene>
<proteinExistence type="predicted"/>
<protein>
    <recommendedName>
        <fullName evidence="2">DUF7869 domain-containing protein</fullName>
    </recommendedName>
</protein>
<organism evidence="3 4">
    <name type="scientific">Mytilus galloprovincialis</name>
    <name type="common">Mediterranean mussel</name>
    <dbReference type="NCBI Taxonomy" id="29158"/>
    <lineage>
        <taxon>Eukaryota</taxon>
        <taxon>Metazoa</taxon>
        <taxon>Spiralia</taxon>
        <taxon>Lophotrochozoa</taxon>
        <taxon>Mollusca</taxon>
        <taxon>Bivalvia</taxon>
        <taxon>Autobranchia</taxon>
        <taxon>Pteriomorphia</taxon>
        <taxon>Mytilida</taxon>
        <taxon>Mytiloidea</taxon>
        <taxon>Mytilidae</taxon>
        <taxon>Mytilinae</taxon>
        <taxon>Mytilus</taxon>
    </lineage>
</organism>
<feature type="region of interest" description="Disordered" evidence="1">
    <location>
        <begin position="146"/>
        <end position="183"/>
    </location>
</feature>